<dbReference type="FunFam" id="3.30.559.10:FF:000015">
    <property type="entry name" value="Spermidine hydroxycinnamoyl transferase"/>
    <property type="match status" value="1"/>
</dbReference>
<name>A0AAE1N2V4_9FABA</name>
<comment type="caution">
    <text evidence="4">The sequence shown here is derived from an EMBL/GenBank/DDBJ whole genome shotgun (WGS) entry which is preliminary data.</text>
</comment>
<dbReference type="GO" id="GO:0016747">
    <property type="term" value="F:acyltransferase activity, transferring groups other than amino-acyl groups"/>
    <property type="evidence" value="ECO:0007669"/>
    <property type="project" value="UniProtKB-ARBA"/>
</dbReference>
<proteinExistence type="inferred from homology"/>
<reference evidence="4" key="1">
    <citation type="submission" date="2023-10" db="EMBL/GenBank/DDBJ databases">
        <title>Chromosome-level genome of the transformable northern wattle, Acacia crassicarpa.</title>
        <authorList>
            <person name="Massaro I."/>
            <person name="Sinha N.R."/>
            <person name="Poethig S."/>
            <person name="Leichty A.R."/>
        </authorList>
    </citation>
    <scope>NUCLEOTIDE SEQUENCE</scope>
    <source>
        <strain evidence="4">Acra3RX</strain>
        <tissue evidence="4">Leaf</tissue>
    </source>
</reference>
<accession>A0AAE1N2V4</accession>
<evidence type="ECO:0000256" key="2">
    <source>
        <dbReference type="ARBA" id="ARBA00022679"/>
    </source>
</evidence>
<gene>
    <name evidence="4" type="ORF">QN277_013628</name>
</gene>
<dbReference type="AlphaFoldDB" id="A0AAE1N2V4"/>
<evidence type="ECO:0000313" key="5">
    <source>
        <dbReference type="Proteomes" id="UP001293593"/>
    </source>
</evidence>
<dbReference type="EMBL" id="JAWXYG010000002">
    <property type="protein sequence ID" value="KAK4282225.1"/>
    <property type="molecule type" value="Genomic_DNA"/>
</dbReference>
<dbReference type="Proteomes" id="UP001293593">
    <property type="component" value="Unassembled WGS sequence"/>
</dbReference>
<evidence type="ECO:0000313" key="4">
    <source>
        <dbReference type="EMBL" id="KAK4282225.1"/>
    </source>
</evidence>
<dbReference type="InterPro" id="IPR023213">
    <property type="entry name" value="CAT-like_dom_sf"/>
</dbReference>
<evidence type="ECO:0000256" key="1">
    <source>
        <dbReference type="ARBA" id="ARBA00009861"/>
    </source>
</evidence>
<dbReference type="Pfam" id="PF02458">
    <property type="entry name" value="Transferase"/>
    <property type="match status" value="1"/>
</dbReference>
<keyword evidence="2" id="KW-0808">Transferase</keyword>
<protein>
    <recommendedName>
        <fullName evidence="6">Omega-hydroxypalmitate O-feruloyl transferase</fullName>
    </recommendedName>
</protein>
<evidence type="ECO:0008006" key="6">
    <source>
        <dbReference type="Google" id="ProtNLM"/>
    </source>
</evidence>
<sequence length="433" mass="47918">MEKANVGNGFQLSVKLSEPTLVTPAEETPKGMYFLSNLDQNIAVTVRTIYCFKSPEKGNEKAGEVIKNALKKVLVHYYPLAGRLNISAEGKLIVDCTEEGALFVEAEANLSMEEIGDITKSEPGTLGKLVYDVPGAKHILQMPPLVAQVTKFKCGGFVLGLCMNHCMFDGIGAMEFVNSWGEVARGEPMSIPPFLDRSILRARNPPKIEYLHQEFADIEDKSGTKDLYEEEMVYKSFCFDPEKLKQLKVKAMEDGVLDSCTTFEVLSAYVWVARTKALKLLPDQQAKLLFAVDGRAKFNPPLPKGYCGNGIVLTNSVCQAGQLSEKPLSFAVQQIKDAIKMVTDSYMRSAIDYFEVTRARPSLACTLLITTWSRLSFHTTDFGWGEPVLSGPVSLPEKEVILFLSHGTERKNINVLLGLPAPAMKIFQELVQI</sequence>
<dbReference type="InterPro" id="IPR050317">
    <property type="entry name" value="Plant_Fungal_Acyltransferase"/>
</dbReference>
<keyword evidence="5" id="KW-1185">Reference proteome</keyword>
<comment type="similarity">
    <text evidence="1">Belongs to the plant acyltransferase family.</text>
</comment>
<dbReference type="PANTHER" id="PTHR31642:SF318">
    <property type="entry name" value="OMEGA-HYDROXYPALMITATE O-FERULOYL TRANSFERASE"/>
    <property type="match status" value="1"/>
</dbReference>
<keyword evidence="3" id="KW-0012">Acyltransferase</keyword>
<dbReference type="Gene3D" id="3.30.559.10">
    <property type="entry name" value="Chloramphenicol acetyltransferase-like domain"/>
    <property type="match status" value="2"/>
</dbReference>
<evidence type="ECO:0000256" key="3">
    <source>
        <dbReference type="ARBA" id="ARBA00023315"/>
    </source>
</evidence>
<organism evidence="4 5">
    <name type="scientific">Acacia crassicarpa</name>
    <name type="common">northern wattle</name>
    <dbReference type="NCBI Taxonomy" id="499986"/>
    <lineage>
        <taxon>Eukaryota</taxon>
        <taxon>Viridiplantae</taxon>
        <taxon>Streptophyta</taxon>
        <taxon>Embryophyta</taxon>
        <taxon>Tracheophyta</taxon>
        <taxon>Spermatophyta</taxon>
        <taxon>Magnoliopsida</taxon>
        <taxon>eudicotyledons</taxon>
        <taxon>Gunneridae</taxon>
        <taxon>Pentapetalae</taxon>
        <taxon>rosids</taxon>
        <taxon>fabids</taxon>
        <taxon>Fabales</taxon>
        <taxon>Fabaceae</taxon>
        <taxon>Caesalpinioideae</taxon>
        <taxon>mimosoid clade</taxon>
        <taxon>Acacieae</taxon>
        <taxon>Acacia</taxon>
    </lineage>
</organism>
<dbReference type="FunFam" id="3.30.559.10:FF:000008">
    <property type="entry name" value="Tryptamine hydroxycinnamoyl transferase"/>
    <property type="match status" value="1"/>
</dbReference>
<dbReference type="PANTHER" id="PTHR31642">
    <property type="entry name" value="TRICHOTHECENE 3-O-ACETYLTRANSFERASE"/>
    <property type="match status" value="1"/>
</dbReference>